<organism evidence="2 3">
    <name type="scientific">Hyunsoonleella flava</name>
    <dbReference type="NCBI Taxonomy" id="2527939"/>
    <lineage>
        <taxon>Bacteria</taxon>
        <taxon>Pseudomonadati</taxon>
        <taxon>Bacteroidota</taxon>
        <taxon>Flavobacteriia</taxon>
        <taxon>Flavobacteriales</taxon>
        <taxon>Flavobacteriaceae</taxon>
    </lineage>
</organism>
<dbReference type="EMBL" id="SIRT01000011">
    <property type="protein sequence ID" value="TBN01885.1"/>
    <property type="molecule type" value="Genomic_DNA"/>
</dbReference>
<dbReference type="RefSeq" id="WP_130964938.1">
    <property type="nucleotide sequence ID" value="NZ_SIRT01000011.1"/>
</dbReference>
<evidence type="ECO:0000259" key="1">
    <source>
        <dbReference type="Pfam" id="PF12867"/>
    </source>
</evidence>
<comment type="caution">
    <text evidence="2">The sequence shown here is derived from an EMBL/GenBank/DDBJ whole genome shotgun (WGS) entry which is preliminary data.</text>
</comment>
<dbReference type="InterPro" id="IPR024775">
    <property type="entry name" value="DinB-like"/>
</dbReference>
<evidence type="ECO:0000313" key="2">
    <source>
        <dbReference type="EMBL" id="TBN01885.1"/>
    </source>
</evidence>
<dbReference type="Gene3D" id="1.20.120.450">
    <property type="entry name" value="dinb family like domain"/>
    <property type="match status" value="1"/>
</dbReference>
<dbReference type="AlphaFoldDB" id="A0A4V2J9Y3"/>
<keyword evidence="3" id="KW-1185">Reference proteome</keyword>
<dbReference type="InterPro" id="IPR034660">
    <property type="entry name" value="DinB/YfiT-like"/>
</dbReference>
<protein>
    <submittedName>
        <fullName evidence="2">DinB family protein</fullName>
    </submittedName>
</protein>
<proteinExistence type="predicted"/>
<dbReference type="SUPFAM" id="SSF109854">
    <property type="entry name" value="DinB/YfiT-like putative metalloenzymes"/>
    <property type="match status" value="1"/>
</dbReference>
<accession>A0A4V2J9Y3</accession>
<evidence type="ECO:0000313" key="3">
    <source>
        <dbReference type="Proteomes" id="UP000291142"/>
    </source>
</evidence>
<dbReference type="Pfam" id="PF12867">
    <property type="entry name" value="DinB_2"/>
    <property type="match status" value="1"/>
</dbReference>
<sequence length="176" mass="21198">MARTLVNMGFHDIINQLESNQEVFDNLLKNKTDYHYNWRPKPEKWNLLEIVCHLLDEEILDFRARVKHALEYHENELVPIDPEGWVKTHNYKSKDYHQTLKLFLKERTNSIVWLNQLKDVDWDSSLSHPHLGNLSAELFLRNWLAHDYLHIRQILRYNHSLLKLSSKIELNYAGDW</sequence>
<name>A0A4V2J9Y3_9FLAO</name>
<dbReference type="OrthoDB" id="1434917at2"/>
<dbReference type="Proteomes" id="UP000291142">
    <property type="component" value="Unassembled WGS sequence"/>
</dbReference>
<gene>
    <name evidence="2" type="ORF">EYD45_12720</name>
</gene>
<feature type="domain" description="DinB-like" evidence="1">
    <location>
        <begin position="16"/>
        <end position="154"/>
    </location>
</feature>
<reference evidence="2 3" key="1">
    <citation type="submission" date="2019-02" db="EMBL/GenBank/DDBJ databases">
        <title>Hyunsoonleella sp., isolated from marine sediment.</title>
        <authorList>
            <person name="Liu B.-T."/>
        </authorList>
    </citation>
    <scope>NUCLEOTIDE SEQUENCE [LARGE SCALE GENOMIC DNA]</scope>
    <source>
        <strain evidence="2 3">T58</strain>
    </source>
</reference>